<accession>A0A7J5ZKS0</accession>
<dbReference type="InterPro" id="IPR050143">
    <property type="entry name" value="TRIM/RBCC"/>
</dbReference>
<evidence type="ECO:0000313" key="2">
    <source>
        <dbReference type="EMBL" id="KAF4071292.1"/>
    </source>
</evidence>
<name>A0A7J5ZKS0_AMEME</name>
<reference evidence="2 3" key="1">
    <citation type="submission" date="2020-02" db="EMBL/GenBank/DDBJ databases">
        <title>A chromosome-scale genome assembly of the black bullhead catfish (Ameiurus melas).</title>
        <authorList>
            <person name="Wen M."/>
            <person name="Zham M."/>
            <person name="Cabau C."/>
            <person name="Klopp C."/>
            <person name="Donnadieu C."/>
            <person name="Roques C."/>
            <person name="Bouchez O."/>
            <person name="Lampietro C."/>
            <person name="Jouanno E."/>
            <person name="Herpin A."/>
            <person name="Louis A."/>
            <person name="Berthelot C."/>
            <person name="Parey E."/>
            <person name="Roest-Crollius H."/>
            <person name="Braasch I."/>
            <person name="Postlethwait J."/>
            <person name="Robinson-Rechavi M."/>
            <person name="Echchiki A."/>
            <person name="Begum T."/>
            <person name="Montfort J."/>
            <person name="Schartl M."/>
            <person name="Bobe J."/>
            <person name="Guiguen Y."/>
        </authorList>
    </citation>
    <scope>NUCLEOTIDE SEQUENCE [LARGE SCALE GENOMIC DNA]</scope>
    <source>
        <strain evidence="2">M_S1</strain>
        <tissue evidence="2">Blood</tissue>
    </source>
</reference>
<evidence type="ECO:0000313" key="3">
    <source>
        <dbReference type="Proteomes" id="UP000593565"/>
    </source>
</evidence>
<dbReference type="PRINTS" id="PR01407">
    <property type="entry name" value="BUTYPHLNCDUF"/>
</dbReference>
<dbReference type="InterPro" id="IPR003877">
    <property type="entry name" value="SPRY_dom"/>
</dbReference>
<dbReference type="InterPro" id="IPR001870">
    <property type="entry name" value="B30.2/SPRY"/>
</dbReference>
<dbReference type="EMBL" id="JAAGNN010000027">
    <property type="protein sequence ID" value="KAF4071292.1"/>
    <property type="molecule type" value="Genomic_DNA"/>
</dbReference>
<dbReference type="FunFam" id="2.60.120.920:FF:000004">
    <property type="entry name" value="Butyrophilin subfamily 1 member A1"/>
    <property type="match status" value="1"/>
</dbReference>
<proteinExistence type="predicted"/>
<dbReference type="CDD" id="cd13733">
    <property type="entry name" value="SPRY_PRY_C-I_1"/>
    <property type="match status" value="1"/>
</dbReference>
<dbReference type="PANTHER" id="PTHR24103">
    <property type="entry name" value="E3 UBIQUITIN-PROTEIN LIGASE TRIM"/>
    <property type="match status" value="1"/>
</dbReference>
<dbReference type="Pfam" id="PF00622">
    <property type="entry name" value="SPRY"/>
    <property type="match status" value="1"/>
</dbReference>
<protein>
    <recommendedName>
        <fullName evidence="1">B30.2/SPRY domain-containing protein</fullName>
    </recommendedName>
</protein>
<dbReference type="Pfam" id="PF13765">
    <property type="entry name" value="PRY"/>
    <property type="match status" value="1"/>
</dbReference>
<sequence length="359" mass="40829">MEAELQSLIMAREKKIEDIQMSLVNIQENAQQEAEITVSMFRALIGSLEKSQAEVLEAVEMGRAAAELRSQALIRDLQLEITELRKRISMLSQLCQSNDYFSFFKTYPSLSTGPPMKSWTEVTLSADPTAGVVLKNVTEMMEKVQEELRKLPQSCLHSATESPVKQQPRLCKIHDYALDVTLDRDSAHPRLMISEDCKQVYCTDHHHAVMDVPERFDRVVCVLGCQGFSSGRHYWEVHVGEKTDWDLGVVNRSIKRKGKISISPTNGYWLLSLRDQHEYAFRANPLMPIYLNPKKPQKVGIFVDYEKGQVSFYNADTMTLIFTNVYFFTETLYPCFSPCTNKSGKNEAPLVVCPIGPSE</sequence>
<feature type="domain" description="B30.2/SPRY" evidence="1">
    <location>
        <begin position="160"/>
        <end position="355"/>
    </location>
</feature>
<dbReference type="InterPro" id="IPR003879">
    <property type="entry name" value="Butyrophylin_SPRY"/>
</dbReference>
<dbReference type="InterPro" id="IPR013320">
    <property type="entry name" value="ConA-like_dom_sf"/>
</dbReference>
<dbReference type="SMART" id="SM00589">
    <property type="entry name" value="PRY"/>
    <property type="match status" value="1"/>
</dbReference>
<dbReference type="Gene3D" id="2.60.120.920">
    <property type="match status" value="1"/>
</dbReference>
<dbReference type="SMART" id="SM00449">
    <property type="entry name" value="SPRY"/>
    <property type="match status" value="1"/>
</dbReference>
<dbReference type="InterPro" id="IPR006574">
    <property type="entry name" value="PRY"/>
</dbReference>
<dbReference type="AlphaFoldDB" id="A0A7J5ZKS0"/>
<dbReference type="PROSITE" id="PS50188">
    <property type="entry name" value="B302_SPRY"/>
    <property type="match status" value="1"/>
</dbReference>
<dbReference type="Pfam" id="PF25600">
    <property type="entry name" value="TRIM_CC"/>
    <property type="match status" value="1"/>
</dbReference>
<dbReference type="Proteomes" id="UP000593565">
    <property type="component" value="Unassembled WGS sequence"/>
</dbReference>
<keyword evidence="3" id="KW-1185">Reference proteome</keyword>
<comment type="caution">
    <text evidence="2">The sequence shown here is derived from an EMBL/GenBank/DDBJ whole genome shotgun (WGS) entry which is preliminary data.</text>
</comment>
<dbReference type="InterPro" id="IPR058030">
    <property type="entry name" value="TRIM8/14/16/25/29/45/65_CC"/>
</dbReference>
<organism evidence="2 3">
    <name type="scientific">Ameiurus melas</name>
    <name type="common">Black bullhead</name>
    <name type="synonym">Silurus melas</name>
    <dbReference type="NCBI Taxonomy" id="219545"/>
    <lineage>
        <taxon>Eukaryota</taxon>
        <taxon>Metazoa</taxon>
        <taxon>Chordata</taxon>
        <taxon>Craniata</taxon>
        <taxon>Vertebrata</taxon>
        <taxon>Euteleostomi</taxon>
        <taxon>Actinopterygii</taxon>
        <taxon>Neopterygii</taxon>
        <taxon>Teleostei</taxon>
        <taxon>Ostariophysi</taxon>
        <taxon>Siluriformes</taxon>
        <taxon>Ictaluridae</taxon>
        <taxon>Ameiurus</taxon>
    </lineage>
</organism>
<gene>
    <name evidence="2" type="ORF">AMELA_G00271450</name>
</gene>
<dbReference type="SUPFAM" id="SSF49899">
    <property type="entry name" value="Concanavalin A-like lectins/glucanases"/>
    <property type="match status" value="1"/>
</dbReference>
<dbReference type="InterPro" id="IPR043136">
    <property type="entry name" value="B30.2/SPRY_sf"/>
</dbReference>
<evidence type="ECO:0000259" key="1">
    <source>
        <dbReference type="PROSITE" id="PS50188"/>
    </source>
</evidence>